<evidence type="ECO:0000313" key="2">
    <source>
        <dbReference type="Proteomes" id="UP000014983"/>
    </source>
</evidence>
<dbReference type="AlphaFoldDB" id="S5LWL5"/>
<dbReference type="OrthoDB" id="408440at2"/>
<dbReference type="KEGG" id="sdi:SDIMI_v3c04550"/>
<organism evidence="1 2">
    <name type="scientific">Spiroplasma diminutum CUAS-1</name>
    <dbReference type="NCBI Taxonomy" id="1276221"/>
    <lineage>
        <taxon>Bacteria</taxon>
        <taxon>Bacillati</taxon>
        <taxon>Mycoplasmatota</taxon>
        <taxon>Mollicutes</taxon>
        <taxon>Entomoplasmatales</taxon>
        <taxon>Spiroplasmataceae</taxon>
        <taxon>Spiroplasma</taxon>
    </lineage>
</organism>
<sequence>MNSYYLGIDLSGTGTTSIFDGFNIYTFFSKEWKEHFNFIQKIRILYPLINECIIFEEMRPLQNNVANADMVSYAKLLGAIEIKYKNIFKINSFMIKNFKGKIRRKEKNFDGLIFKTGRAGGWFWNLSHINEHEVDAIIIYYYRSAKKENYIRII</sequence>
<dbReference type="PATRIC" id="fig|1276221.3.peg.454"/>
<proteinExistence type="predicted"/>
<accession>S5LWL5</accession>
<keyword evidence="2" id="KW-1185">Reference proteome</keyword>
<dbReference type="EMBL" id="CP005076">
    <property type="protein sequence ID" value="AGR42159.1"/>
    <property type="molecule type" value="Genomic_DNA"/>
</dbReference>
<dbReference type="Proteomes" id="UP000014983">
    <property type="component" value="Chromosome"/>
</dbReference>
<name>S5LWL5_9MOLU</name>
<dbReference type="HOGENOM" id="CLU_1703144_0_0_14"/>
<dbReference type="RefSeq" id="WP_020836391.1">
    <property type="nucleotide sequence ID" value="NC_021833.1"/>
</dbReference>
<gene>
    <name evidence="1" type="ORF">SDIMI_v3c04550</name>
</gene>
<protein>
    <submittedName>
        <fullName evidence="1">Uncharacterized protein</fullName>
    </submittedName>
</protein>
<reference evidence="1 2" key="1">
    <citation type="journal article" date="2013" name="Genome Biol. Evol.">
        <title>Comparison of metabolic capacities and inference of gene content evolution in mosquito-associated Spiroplasma diminutum and S. taiwanense.</title>
        <authorList>
            <person name="Lo W.S."/>
            <person name="Ku C."/>
            <person name="Chen L.L."/>
            <person name="Chang T.H."/>
            <person name="Kuo C.H."/>
        </authorList>
    </citation>
    <scope>NUCLEOTIDE SEQUENCE [LARGE SCALE GENOMIC DNA]</scope>
    <source>
        <strain evidence="1">CUAS-1</strain>
    </source>
</reference>
<dbReference type="InParanoid" id="S5LWL5"/>
<evidence type="ECO:0000313" key="1">
    <source>
        <dbReference type="EMBL" id="AGR42159.1"/>
    </source>
</evidence>